<dbReference type="InterPro" id="IPR036396">
    <property type="entry name" value="Cyt_P450_sf"/>
</dbReference>
<accession>A0AA39YPE1</accession>
<dbReference type="AlphaFoldDB" id="A0AA39YPE1"/>
<proteinExistence type="predicted"/>
<dbReference type="GO" id="GO:0005506">
    <property type="term" value="F:iron ion binding"/>
    <property type="evidence" value="ECO:0007669"/>
    <property type="project" value="InterPro"/>
</dbReference>
<protein>
    <submittedName>
        <fullName evidence="3">Cytochrome P450</fullName>
    </submittedName>
</protein>
<organism evidence="3 4">
    <name type="scientific">Cercophora newfieldiana</name>
    <dbReference type="NCBI Taxonomy" id="92897"/>
    <lineage>
        <taxon>Eukaryota</taxon>
        <taxon>Fungi</taxon>
        <taxon>Dikarya</taxon>
        <taxon>Ascomycota</taxon>
        <taxon>Pezizomycotina</taxon>
        <taxon>Sordariomycetes</taxon>
        <taxon>Sordariomycetidae</taxon>
        <taxon>Sordariales</taxon>
        <taxon>Lasiosphaeriaceae</taxon>
        <taxon>Cercophora</taxon>
    </lineage>
</organism>
<evidence type="ECO:0000256" key="2">
    <source>
        <dbReference type="SAM" id="Phobius"/>
    </source>
</evidence>
<comment type="caution">
    <text evidence="3">The sequence shown here is derived from an EMBL/GenBank/DDBJ whole genome shotgun (WGS) entry which is preliminary data.</text>
</comment>
<dbReference type="InterPro" id="IPR001128">
    <property type="entry name" value="Cyt_P450"/>
</dbReference>
<dbReference type="GO" id="GO:0016705">
    <property type="term" value="F:oxidoreductase activity, acting on paired donors, with incorporation or reduction of molecular oxygen"/>
    <property type="evidence" value="ECO:0007669"/>
    <property type="project" value="InterPro"/>
</dbReference>
<dbReference type="Pfam" id="PF00067">
    <property type="entry name" value="p450"/>
    <property type="match status" value="1"/>
</dbReference>
<sequence length="416" mass="46745">MLWARILENQFHISPPYPRPVWLKILLHIIVHYCLIKFYRFVIYPHYLSPLRHTPGPKDGFPLLGQFPRILTSPSPSEPFRTWSNTWPHAPFVRYLGLGNREMLMINTPEAHKEVFRTHCYDFKKPDFMFRWVGDITGWGILFSEGDEHKRQRRILQGLFSLPTLKRIFPVFLEKAEGFAQWLDDSMDGNGQNASQPLPSQTSPELPPESTGSPPGETQKDPFALLGCSRNASWPVKDARVAVGLVEGVAWGSGNTPLPPALALVAVVDGAALAVSADTGSKEQYPSYKFNTDVKSWLFRGFRSQILPAEARVEDRFAAFEMAFEIAVVAASVDARLGAYNPYLKLEREDGDLDRRGFCSAVDVGKFELGLTLREPLERLSQLRPSGEVDVDSVVKQQLQQSDIDAARAQPVHDSA</sequence>
<evidence type="ECO:0000313" key="4">
    <source>
        <dbReference type="Proteomes" id="UP001174936"/>
    </source>
</evidence>
<dbReference type="SUPFAM" id="SSF48264">
    <property type="entry name" value="Cytochrome P450"/>
    <property type="match status" value="1"/>
</dbReference>
<keyword evidence="4" id="KW-1185">Reference proteome</keyword>
<keyword evidence="2" id="KW-0812">Transmembrane</keyword>
<dbReference type="GO" id="GO:0004497">
    <property type="term" value="F:monooxygenase activity"/>
    <property type="evidence" value="ECO:0007669"/>
    <property type="project" value="InterPro"/>
</dbReference>
<feature type="region of interest" description="Disordered" evidence="1">
    <location>
        <begin position="184"/>
        <end position="222"/>
    </location>
</feature>
<dbReference type="EMBL" id="JAULSV010000001">
    <property type="protein sequence ID" value="KAK0654795.1"/>
    <property type="molecule type" value="Genomic_DNA"/>
</dbReference>
<feature type="compositionally biased region" description="Polar residues" evidence="1">
    <location>
        <begin position="189"/>
        <end position="204"/>
    </location>
</feature>
<reference evidence="3" key="1">
    <citation type="submission" date="2023-06" db="EMBL/GenBank/DDBJ databases">
        <title>Genome-scale phylogeny and comparative genomics of the fungal order Sordariales.</title>
        <authorList>
            <consortium name="Lawrence Berkeley National Laboratory"/>
            <person name="Hensen N."/>
            <person name="Bonometti L."/>
            <person name="Westerberg I."/>
            <person name="Brannstrom I.O."/>
            <person name="Guillou S."/>
            <person name="Cros-Aarteil S."/>
            <person name="Calhoun S."/>
            <person name="Haridas S."/>
            <person name="Kuo A."/>
            <person name="Mondo S."/>
            <person name="Pangilinan J."/>
            <person name="Riley R."/>
            <person name="Labutti K."/>
            <person name="Andreopoulos B."/>
            <person name="Lipzen A."/>
            <person name="Chen C."/>
            <person name="Yanf M."/>
            <person name="Daum C."/>
            <person name="Ng V."/>
            <person name="Clum A."/>
            <person name="Steindorff A."/>
            <person name="Ohm R."/>
            <person name="Martin F."/>
            <person name="Silar P."/>
            <person name="Natvig D."/>
            <person name="Lalanne C."/>
            <person name="Gautier V."/>
            <person name="Ament-Velasquez S.L."/>
            <person name="Kruys A."/>
            <person name="Hutchinson M.I."/>
            <person name="Powell A.J."/>
            <person name="Barry K."/>
            <person name="Miller A.N."/>
            <person name="Grigoriev I.V."/>
            <person name="Debuchy R."/>
            <person name="Gladieux P."/>
            <person name="Thoren M.H."/>
            <person name="Johannesson H."/>
        </authorList>
    </citation>
    <scope>NUCLEOTIDE SEQUENCE</scope>
    <source>
        <strain evidence="3">SMH2532-1</strain>
    </source>
</reference>
<keyword evidence="2" id="KW-1133">Transmembrane helix</keyword>
<evidence type="ECO:0000313" key="3">
    <source>
        <dbReference type="EMBL" id="KAK0654795.1"/>
    </source>
</evidence>
<feature type="transmembrane region" description="Helical" evidence="2">
    <location>
        <begin position="21"/>
        <end position="42"/>
    </location>
</feature>
<evidence type="ECO:0000256" key="1">
    <source>
        <dbReference type="SAM" id="MobiDB-lite"/>
    </source>
</evidence>
<name>A0AA39YPE1_9PEZI</name>
<keyword evidence="2" id="KW-0472">Membrane</keyword>
<dbReference type="Gene3D" id="1.10.630.10">
    <property type="entry name" value="Cytochrome P450"/>
    <property type="match status" value="1"/>
</dbReference>
<gene>
    <name evidence="3" type="ORF">B0T16DRAFT_440260</name>
</gene>
<dbReference type="Proteomes" id="UP001174936">
    <property type="component" value="Unassembled WGS sequence"/>
</dbReference>
<dbReference type="GO" id="GO:0020037">
    <property type="term" value="F:heme binding"/>
    <property type="evidence" value="ECO:0007669"/>
    <property type="project" value="InterPro"/>
</dbReference>